<evidence type="ECO:0000313" key="1">
    <source>
        <dbReference type="EMBL" id="KAL3528030.1"/>
    </source>
</evidence>
<sequence>MTKTDCIQNCIDNGNWICPEGRRLSMEVRMLKQSTPVDFVPCAGCKDYTSWNGKNIQFTVKNAMQVHKEKDIYEGQDGEVGRQVWCKVLNLSFVRKNMHSLAEELSWMSSHWSDATFPSRIKRLSLAVTVYHIWRARNLIMFQPGSVIAISLVAAIREDMQTIIAAWRMITKTNANSNLVLEWNLDFNCLKPV</sequence>
<dbReference type="AlphaFoldDB" id="A0ABD3AC36"/>
<organism evidence="1 2">
    <name type="scientific">Cinchona calisaya</name>
    <dbReference type="NCBI Taxonomy" id="153742"/>
    <lineage>
        <taxon>Eukaryota</taxon>
        <taxon>Viridiplantae</taxon>
        <taxon>Streptophyta</taxon>
        <taxon>Embryophyta</taxon>
        <taxon>Tracheophyta</taxon>
        <taxon>Spermatophyta</taxon>
        <taxon>Magnoliopsida</taxon>
        <taxon>eudicotyledons</taxon>
        <taxon>Gunneridae</taxon>
        <taxon>Pentapetalae</taxon>
        <taxon>asterids</taxon>
        <taxon>lamiids</taxon>
        <taxon>Gentianales</taxon>
        <taxon>Rubiaceae</taxon>
        <taxon>Cinchonoideae</taxon>
        <taxon>Cinchoneae</taxon>
        <taxon>Cinchona</taxon>
    </lineage>
</organism>
<accession>A0ABD3AC36</accession>
<protein>
    <submittedName>
        <fullName evidence="1">Uncharacterized protein</fullName>
    </submittedName>
</protein>
<comment type="caution">
    <text evidence="1">The sequence shown here is derived from an EMBL/GenBank/DDBJ whole genome shotgun (WGS) entry which is preliminary data.</text>
</comment>
<evidence type="ECO:0000313" key="2">
    <source>
        <dbReference type="Proteomes" id="UP001630127"/>
    </source>
</evidence>
<dbReference type="Proteomes" id="UP001630127">
    <property type="component" value="Unassembled WGS sequence"/>
</dbReference>
<reference evidence="1 2" key="1">
    <citation type="submission" date="2024-11" db="EMBL/GenBank/DDBJ databases">
        <title>A near-complete genome assembly of Cinchona calisaya.</title>
        <authorList>
            <person name="Lian D.C."/>
            <person name="Zhao X.W."/>
            <person name="Wei L."/>
        </authorList>
    </citation>
    <scope>NUCLEOTIDE SEQUENCE [LARGE SCALE GENOMIC DNA]</scope>
    <source>
        <tissue evidence="1">Nenye</tissue>
    </source>
</reference>
<dbReference type="EMBL" id="JBJUIK010000005">
    <property type="protein sequence ID" value="KAL3528030.1"/>
    <property type="molecule type" value="Genomic_DNA"/>
</dbReference>
<gene>
    <name evidence="1" type="ORF">ACH5RR_012686</name>
</gene>
<name>A0ABD3AC36_9GENT</name>
<proteinExistence type="predicted"/>
<keyword evidence="2" id="KW-1185">Reference proteome</keyword>